<gene>
    <name evidence="2" type="ORF">A4R35_02555</name>
</gene>
<evidence type="ECO:0000313" key="3">
    <source>
        <dbReference type="Proteomes" id="UP000248706"/>
    </source>
</evidence>
<protein>
    <recommendedName>
        <fullName evidence="4">Transglycosylase</fullName>
    </recommendedName>
</protein>
<keyword evidence="3" id="KW-1185">Reference proteome</keyword>
<reference evidence="2 3" key="1">
    <citation type="submission" date="2016-08" db="EMBL/GenBank/DDBJ databases">
        <title>Analysis of Carbohydrate Active Enzymes in Thermogemmatispora T81 Reveals Carbohydrate Degradation Ability.</title>
        <authorList>
            <person name="Tomazini A."/>
            <person name="Lal S."/>
            <person name="Stott M."/>
            <person name="Henrissat B."/>
            <person name="Polikarpov I."/>
            <person name="Sparling R."/>
            <person name="Levin D.B."/>
        </authorList>
    </citation>
    <scope>NUCLEOTIDE SEQUENCE [LARGE SCALE GENOMIC DNA]</scope>
    <source>
        <strain evidence="2 3">T81</strain>
    </source>
</reference>
<evidence type="ECO:0000313" key="2">
    <source>
        <dbReference type="EMBL" id="RAQ94397.1"/>
    </source>
</evidence>
<keyword evidence="1" id="KW-0472">Membrane</keyword>
<dbReference type="RefSeq" id="WP_112426263.1">
    <property type="nucleotide sequence ID" value="NZ_MCIF01000002.1"/>
</dbReference>
<keyword evidence="1" id="KW-0812">Transmembrane</keyword>
<feature type="transmembrane region" description="Helical" evidence="1">
    <location>
        <begin position="67"/>
        <end position="86"/>
    </location>
</feature>
<evidence type="ECO:0008006" key="4">
    <source>
        <dbReference type="Google" id="ProtNLM"/>
    </source>
</evidence>
<dbReference type="EMBL" id="MCIF01000002">
    <property type="protein sequence ID" value="RAQ94397.1"/>
    <property type="molecule type" value="Genomic_DNA"/>
</dbReference>
<feature type="transmembrane region" description="Helical" evidence="1">
    <location>
        <begin position="33"/>
        <end position="55"/>
    </location>
</feature>
<feature type="transmembrane region" description="Helical" evidence="1">
    <location>
        <begin position="6"/>
        <end position="26"/>
    </location>
</feature>
<comment type="caution">
    <text evidence="2">The sequence shown here is derived from an EMBL/GenBank/DDBJ whole genome shotgun (WGS) entry which is preliminary data.</text>
</comment>
<proteinExistence type="predicted"/>
<name>A0A328V9T3_9CHLR</name>
<dbReference type="OrthoDB" id="164998at2"/>
<sequence length="109" mass="12273">MTISLEQLIIWVIIAAIVGVVGEFIARRHAPGGIVGAILLGLLAIFLVDGVLHWHISGEPYLNGVPLVTSVLAAAVLVFIWSAFAYRRLSPYYYRRGSYAHRPRSWWRW</sequence>
<dbReference type="Proteomes" id="UP000248706">
    <property type="component" value="Unassembled WGS sequence"/>
</dbReference>
<organism evidence="2 3">
    <name type="scientific">Thermogemmatispora tikiterensis</name>
    <dbReference type="NCBI Taxonomy" id="1825093"/>
    <lineage>
        <taxon>Bacteria</taxon>
        <taxon>Bacillati</taxon>
        <taxon>Chloroflexota</taxon>
        <taxon>Ktedonobacteria</taxon>
        <taxon>Thermogemmatisporales</taxon>
        <taxon>Thermogemmatisporaceae</taxon>
        <taxon>Thermogemmatispora</taxon>
    </lineage>
</organism>
<keyword evidence="1" id="KW-1133">Transmembrane helix</keyword>
<evidence type="ECO:0000256" key="1">
    <source>
        <dbReference type="SAM" id="Phobius"/>
    </source>
</evidence>
<accession>A0A328V9T3</accession>
<dbReference type="AlphaFoldDB" id="A0A328V9T3"/>